<keyword evidence="2" id="KW-1185">Reference proteome</keyword>
<reference evidence="1" key="2">
    <citation type="submission" date="2019-07" db="EMBL/GenBank/DDBJ databases">
        <authorList>
            <person name="Yang Y."/>
            <person name="Bocs S."/>
            <person name="Baudouin L."/>
        </authorList>
    </citation>
    <scope>NUCLEOTIDE SEQUENCE</scope>
    <source>
        <tissue evidence="1">Spear leaf of Hainan Tall coconut</tissue>
    </source>
</reference>
<evidence type="ECO:0000313" key="1">
    <source>
        <dbReference type="EMBL" id="KAG1358668.1"/>
    </source>
</evidence>
<proteinExistence type="predicted"/>
<gene>
    <name evidence="1" type="ORF">COCNU_08G001140</name>
</gene>
<dbReference type="AlphaFoldDB" id="A0A8K0IGM1"/>
<dbReference type="Proteomes" id="UP000797356">
    <property type="component" value="Chromosome 8"/>
</dbReference>
<sequence>MTELLGSDRYGRVRDYAVGVTSTQLSDVRRYTQDARESSSNVDVRTREAQMDAWIKERVEARVEAMYDDVISTMRTQIDQLTSML</sequence>
<accession>A0A8K0IGM1</accession>
<protein>
    <submittedName>
        <fullName evidence="1">Uncharacterized protein</fullName>
    </submittedName>
</protein>
<name>A0A8K0IGM1_COCNU</name>
<dbReference type="OrthoDB" id="800175at2759"/>
<dbReference type="EMBL" id="CM017879">
    <property type="protein sequence ID" value="KAG1358668.1"/>
    <property type="molecule type" value="Genomic_DNA"/>
</dbReference>
<comment type="caution">
    <text evidence="1">The sequence shown here is derived from an EMBL/GenBank/DDBJ whole genome shotgun (WGS) entry which is preliminary data.</text>
</comment>
<reference evidence="1" key="1">
    <citation type="journal article" date="2017" name="Gigascience">
        <title>The genome draft of coconut (Cocos nucifera).</title>
        <authorList>
            <person name="Xiao Y."/>
            <person name="Xu P."/>
            <person name="Fan H."/>
            <person name="Baudouin L."/>
            <person name="Xia W."/>
            <person name="Bocs S."/>
            <person name="Xu J."/>
            <person name="Li Q."/>
            <person name="Guo A."/>
            <person name="Zhou L."/>
            <person name="Li J."/>
            <person name="Wu Y."/>
            <person name="Ma Z."/>
            <person name="Armero A."/>
            <person name="Issali A.E."/>
            <person name="Liu N."/>
            <person name="Peng M."/>
            <person name="Yang Y."/>
        </authorList>
    </citation>
    <scope>NUCLEOTIDE SEQUENCE</scope>
    <source>
        <tissue evidence="1">Spear leaf of Hainan Tall coconut</tissue>
    </source>
</reference>
<organism evidence="1 2">
    <name type="scientific">Cocos nucifera</name>
    <name type="common">Coconut palm</name>
    <dbReference type="NCBI Taxonomy" id="13894"/>
    <lineage>
        <taxon>Eukaryota</taxon>
        <taxon>Viridiplantae</taxon>
        <taxon>Streptophyta</taxon>
        <taxon>Embryophyta</taxon>
        <taxon>Tracheophyta</taxon>
        <taxon>Spermatophyta</taxon>
        <taxon>Magnoliopsida</taxon>
        <taxon>Liliopsida</taxon>
        <taxon>Arecaceae</taxon>
        <taxon>Arecoideae</taxon>
        <taxon>Cocoseae</taxon>
        <taxon>Attaleinae</taxon>
        <taxon>Cocos</taxon>
    </lineage>
</organism>
<evidence type="ECO:0000313" key="2">
    <source>
        <dbReference type="Proteomes" id="UP000797356"/>
    </source>
</evidence>